<evidence type="ECO:0000313" key="6">
    <source>
        <dbReference type="EMBL" id="THD24086.1"/>
    </source>
</evidence>
<proteinExistence type="inferred from homology"/>
<dbReference type="Pfam" id="PF23643">
    <property type="entry name" value="TRAPPC13_C"/>
    <property type="match status" value="1"/>
</dbReference>
<comment type="similarity">
    <text evidence="1">Belongs to the TRAPPC13 family.</text>
</comment>
<dbReference type="Proteomes" id="UP000230066">
    <property type="component" value="Unassembled WGS sequence"/>
</dbReference>
<dbReference type="InterPro" id="IPR055429">
    <property type="entry name" value="TRAPPC13_M"/>
</dbReference>
<feature type="domain" description="Trafficking protein particle complex subunit 13 middle" evidence="5">
    <location>
        <begin position="273"/>
        <end position="360"/>
    </location>
</feature>
<reference evidence="6" key="1">
    <citation type="submission" date="2019-03" db="EMBL/GenBank/DDBJ databases">
        <title>Improved annotation for the trematode Fasciola hepatica.</title>
        <authorList>
            <person name="Choi Y.-J."/>
            <person name="Martin J."/>
            <person name="Mitreva M."/>
        </authorList>
    </citation>
    <scope>NUCLEOTIDE SEQUENCE [LARGE SCALE GENOMIC DNA]</scope>
</reference>
<sequence>MLCFCASFFNIVIGFFPVIRLNRPVFVRQQCEPTELYLDDVAGCLTTADAGIRADLDGAPMHRLPVGCGATRSGAVSGNSNSTVALTESSNEEKPIADLVRVKVGGPGELLSLPQSFGSTYLGETFSAHMNLHNESDQICYNVDLKVTLHNSIEWINLSTTGTLTGASIPAMSACSPEIASRTSTTTGSVDLHPGQSLNAVIHYELKELGAHTLRCTASYCMHAQSQSTTSTVQAVSTGMKAPYAVGGLHADQSGLETYTFQRLYRFTVIKPLDVKKKFSLVDLDGTVFMEAQVQNLTTAPIFLERVAFEPSPHLTVVDLNVTDRKQQFPLKTMPVCLRPEDVRQFLFRLTPTASLLQLHTVKSITSDASRTTSAPLRPMGPQPSQPIQQPPISAGRLDITWRETMGERGRLQTSSLKYEVYRTRPIFKSSRSKSHPRSLLKSRSKYELSYPIEGDANALELLLDLETVETPDGDENASDLPSPVKRDEADGGHRRLSTTTFRLPALVWTGLTTRKLGSLTPGQTKPISLHLIPTVTGLQAIPSVIIHELTMDWNYEFNELGHVLVCAT</sequence>
<dbReference type="EMBL" id="JXXN02001785">
    <property type="protein sequence ID" value="THD24086.1"/>
    <property type="molecule type" value="Genomic_DNA"/>
</dbReference>
<feature type="domain" description="Trafficking protein particle complex subunit 13 N-terminal" evidence="3">
    <location>
        <begin position="105"/>
        <end position="269"/>
    </location>
</feature>
<feature type="region of interest" description="Disordered" evidence="2">
    <location>
        <begin position="368"/>
        <end position="393"/>
    </location>
</feature>
<evidence type="ECO:0000256" key="1">
    <source>
        <dbReference type="ARBA" id="ARBA00010785"/>
    </source>
</evidence>
<feature type="domain" description="Trafficking protein particle complex subunit 13 C-terminal" evidence="4">
    <location>
        <begin position="505"/>
        <end position="566"/>
    </location>
</feature>
<evidence type="ECO:0000259" key="5">
    <source>
        <dbReference type="Pfam" id="PF23647"/>
    </source>
</evidence>
<feature type="domain" description="Trafficking protein particle complex subunit 13 middle" evidence="5">
    <location>
        <begin position="392"/>
        <end position="418"/>
    </location>
</feature>
<dbReference type="InterPro" id="IPR010378">
    <property type="entry name" value="TRAPPC13"/>
</dbReference>
<protein>
    <submittedName>
        <fullName evidence="6">Trafficking protein particle complex subunit 13</fullName>
    </submittedName>
</protein>
<keyword evidence="7" id="KW-1185">Reference proteome</keyword>
<dbReference type="GO" id="GO:1990072">
    <property type="term" value="C:TRAPPIII protein complex"/>
    <property type="evidence" value="ECO:0007669"/>
    <property type="project" value="TreeGrafter"/>
</dbReference>
<dbReference type="AlphaFoldDB" id="A0A4E0RA70"/>
<dbReference type="PANTHER" id="PTHR13134:SF3">
    <property type="entry name" value="TRAFFICKING PROTEIN PARTICLE COMPLEX SUBUNIT 13"/>
    <property type="match status" value="1"/>
</dbReference>
<evidence type="ECO:0000259" key="4">
    <source>
        <dbReference type="Pfam" id="PF23643"/>
    </source>
</evidence>
<accession>A0A4E0RA70</accession>
<feature type="region of interest" description="Disordered" evidence="2">
    <location>
        <begin position="471"/>
        <end position="493"/>
    </location>
</feature>
<gene>
    <name evidence="6" type="ORF">D915_005225</name>
</gene>
<dbReference type="PANTHER" id="PTHR13134">
    <property type="entry name" value="TRAFFICKING PROTEIN PARTICLE COMPLEX SUBUNIT 13"/>
    <property type="match status" value="1"/>
</dbReference>
<comment type="caution">
    <text evidence="6">The sequence shown here is derived from an EMBL/GenBank/DDBJ whole genome shotgun (WGS) entry which is preliminary data.</text>
</comment>
<name>A0A4E0RA70_FASHE</name>
<dbReference type="InterPro" id="IPR055427">
    <property type="entry name" value="TRAPPC13_N"/>
</dbReference>
<dbReference type="InterPro" id="IPR055428">
    <property type="entry name" value="TRAPPC13_C"/>
</dbReference>
<evidence type="ECO:0000259" key="3">
    <source>
        <dbReference type="Pfam" id="PF06159"/>
    </source>
</evidence>
<organism evidence="6 7">
    <name type="scientific">Fasciola hepatica</name>
    <name type="common">Liver fluke</name>
    <dbReference type="NCBI Taxonomy" id="6192"/>
    <lineage>
        <taxon>Eukaryota</taxon>
        <taxon>Metazoa</taxon>
        <taxon>Spiralia</taxon>
        <taxon>Lophotrochozoa</taxon>
        <taxon>Platyhelminthes</taxon>
        <taxon>Trematoda</taxon>
        <taxon>Digenea</taxon>
        <taxon>Plagiorchiida</taxon>
        <taxon>Echinostomata</taxon>
        <taxon>Echinostomatoidea</taxon>
        <taxon>Fasciolidae</taxon>
        <taxon>Fasciola</taxon>
    </lineage>
</organism>
<evidence type="ECO:0000313" key="7">
    <source>
        <dbReference type="Proteomes" id="UP000230066"/>
    </source>
</evidence>
<evidence type="ECO:0000256" key="2">
    <source>
        <dbReference type="SAM" id="MobiDB-lite"/>
    </source>
</evidence>
<dbReference type="Pfam" id="PF23647">
    <property type="entry name" value="TRAPPC13_M"/>
    <property type="match status" value="2"/>
</dbReference>
<dbReference type="Pfam" id="PF06159">
    <property type="entry name" value="TRAPPC13_N"/>
    <property type="match status" value="1"/>
</dbReference>